<dbReference type="STRING" id="1576480.XU08_C0001G0218"/>
<keyword evidence="6 7" id="KW-0472">Membrane</keyword>
<feature type="transmembrane region" description="Helical" evidence="7">
    <location>
        <begin position="94"/>
        <end position="118"/>
    </location>
</feature>
<dbReference type="GO" id="GO:0016780">
    <property type="term" value="F:phosphotransferase activity, for other substituted phosphate groups"/>
    <property type="evidence" value="ECO:0007669"/>
    <property type="project" value="InterPro"/>
</dbReference>
<keyword evidence="3 8" id="KW-0808">Transferase</keyword>
<keyword evidence="4 7" id="KW-0812">Transmembrane</keyword>
<feature type="transmembrane region" description="Helical" evidence="7">
    <location>
        <begin position="130"/>
        <end position="155"/>
    </location>
</feature>
<evidence type="ECO:0000256" key="6">
    <source>
        <dbReference type="ARBA" id="ARBA00023136"/>
    </source>
</evidence>
<feature type="transmembrane region" description="Helical" evidence="7">
    <location>
        <begin position="175"/>
        <end position="194"/>
    </location>
</feature>
<dbReference type="PANTHER" id="PTHR22926:SF3">
    <property type="entry name" value="UNDECAPRENYL-PHOSPHATE ALPHA-N-ACETYLGLUCOSAMINYL 1-PHOSPHATE TRANSFERASE"/>
    <property type="match status" value="1"/>
</dbReference>
<organism evidence="8 9">
    <name type="scientific">candidate division WWE3 bacterium CSP1-7</name>
    <dbReference type="NCBI Taxonomy" id="1576480"/>
    <lineage>
        <taxon>Bacteria</taxon>
        <taxon>Katanobacteria</taxon>
    </lineage>
</organism>
<evidence type="ECO:0000313" key="8">
    <source>
        <dbReference type="EMBL" id="KRT67808.1"/>
    </source>
</evidence>
<proteinExistence type="predicted"/>
<feature type="transmembrane region" description="Helical" evidence="7">
    <location>
        <begin position="344"/>
        <end position="363"/>
    </location>
</feature>
<dbReference type="PANTHER" id="PTHR22926">
    <property type="entry name" value="PHOSPHO-N-ACETYLMURAMOYL-PENTAPEPTIDE-TRANSFERASE"/>
    <property type="match status" value="1"/>
</dbReference>
<feature type="transmembrane region" description="Helical" evidence="7">
    <location>
        <begin position="442"/>
        <end position="460"/>
    </location>
</feature>
<evidence type="ECO:0000256" key="4">
    <source>
        <dbReference type="ARBA" id="ARBA00022692"/>
    </source>
</evidence>
<feature type="transmembrane region" description="Helical" evidence="7">
    <location>
        <begin position="63"/>
        <end position="82"/>
    </location>
</feature>
<reference evidence="8 9" key="1">
    <citation type="submission" date="2015-05" db="EMBL/GenBank/DDBJ databases">
        <title>Critical biogeochemical functions in the subsurface are associated with bacteria from new phyla and little studied lineages.</title>
        <authorList>
            <person name="Hug L.A."/>
            <person name="Thomas B.C."/>
            <person name="Sharon I."/>
            <person name="Brown C.T."/>
            <person name="Sharma R."/>
            <person name="Hettich R.L."/>
            <person name="Wilkins M.J."/>
            <person name="Williams K.H."/>
            <person name="Singh A."/>
            <person name="Banfield J.F."/>
        </authorList>
    </citation>
    <scope>NUCLEOTIDE SEQUENCE [LARGE SCALE GENOMIC DNA]</scope>
    <source>
        <strain evidence="8">CSP1-7</strain>
    </source>
</reference>
<sequence>MSLKNWLSEKNLVLPTKPLFSVFWGVATFLVAVGTFALIFSYQALPPQIPLLFTAEKGLASKVLLSIVPILAIFFLIVNAAVSEFLLRRREEAAALFPAFLAVLVSALLTGSLIRIIRIFPIPSTPLEEILYPLLLPFGGAVVLGIVGTLVALFLARRLKLFDRPHGPYPRVRPIPRLGTIPLFFAFSAVAFIFFPLNPALKGLLLGGGIITLVQIIDDLHPLPFWVQGLGHLLAAGAAVVWGGIKIDYIGNPVWPYLSPRYLQFEAIPYLSELITIGWIFALINVVDWLDGLDGLAAGIGTIASVTILVTSIVLGTPATALLGIILAGALLGFLPFNYYPAKIYLGGGAFLLGYFLAVLSVFSGAKTGTAMLVLAIPIIDSFLVILSRLRAGKSPFLGDQGHLHHRLMQAGISHPKIVLLEWAIVAALAVAAVFLRGSAKFAAVGLVFLAALLVNRQLLRRSGSKDRTPSALLN</sequence>
<dbReference type="GO" id="GO:0044038">
    <property type="term" value="P:cell wall macromolecule biosynthetic process"/>
    <property type="evidence" value="ECO:0007669"/>
    <property type="project" value="TreeGrafter"/>
</dbReference>
<dbReference type="GO" id="GO:0005886">
    <property type="term" value="C:plasma membrane"/>
    <property type="evidence" value="ECO:0007669"/>
    <property type="project" value="UniProtKB-SubCell"/>
</dbReference>
<gene>
    <name evidence="8" type="ORF">XU08_C0001G0218</name>
</gene>
<dbReference type="EC" id="2.7.8.-" evidence="8"/>
<dbReference type="InterPro" id="IPR000715">
    <property type="entry name" value="Glycosyl_transferase_4"/>
</dbReference>
<dbReference type="EMBL" id="LDXK01000001">
    <property type="protein sequence ID" value="KRT67808.1"/>
    <property type="molecule type" value="Genomic_DNA"/>
</dbReference>
<feature type="transmembrane region" description="Helical" evidence="7">
    <location>
        <begin position="418"/>
        <end position="436"/>
    </location>
</feature>
<name>A0A0T5ZYF3_UNCKA</name>
<dbReference type="Pfam" id="PF00953">
    <property type="entry name" value="Glycos_transf_4"/>
    <property type="match status" value="1"/>
</dbReference>
<evidence type="ECO:0000256" key="5">
    <source>
        <dbReference type="ARBA" id="ARBA00022989"/>
    </source>
</evidence>
<comment type="caution">
    <text evidence="8">The sequence shown here is derived from an EMBL/GenBank/DDBJ whole genome shotgun (WGS) entry which is preliminary data.</text>
</comment>
<evidence type="ECO:0000313" key="9">
    <source>
        <dbReference type="Proteomes" id="UP000051297"/>
    </source>
</evidence>
<dbReference type="CDD" id="cd06853">
    <property type="entry name" value="GT_WecA_like"/>
    <property type="match status" value="1"/>
</dbReference>
<dbReference type="GO" id="GO:0071555">
    <property type="term" value="P:cell wall organization"/>
    <property type="evidence" value="ECO:0007669"/>
    <property type="project" value="TreeGrafter"/>
</dbReference>
<feature type="transmembrane region" description="Helical" evidence="7">
    <location>
        <begin position="229"/>
        <end position="247"/>
    </location>
</feature>
<feature type="transmembrane region" description="Helical" evidence="7">
    <location>
        <begin position="369"/>
        <end position="387"/>
    </location>
</feature>
<feature type="transmembrane region" description="Helical" evidence="7">
    <location>
        <begin position="296"/>
        <end position="315"/>
    </location>
</feature>
<feature type="transmembrane region" description="Helical" evidence="7">
    <location>
        <begin position="267"/>
        <end position="284"/>
    </location>
</feature>
<evidence type="ECO:0000256" key="2">
    <source>
        <dbReference type="ARBA" id="ARBA00022475"/>
    </source>
</evidence>
<dbReference type="GO" id="GO:0009103">
    <property type="term" value="P:lipopolysaccharide biosynthetic process"/>
    <property type="evidence" value="ECO:0007669"/>
    <property type="project" value="TreeGrafter"/>
</dbReference>
<feature type="transmembrane region" description="Helical" evidence="7">
    <location>
        <begin position="21"/>
        <end position="43"/>
    </location>
</feature>
<feature type="transmembrane region" description="Helical" evidence="7">
    <location>
        <begin position="321"/>
        <end position="337"/>
    </location>
</feature>
<keyword evidence="2" id="KW-1003">Cell membrane</keyword>
<accession>A0A0T5ZYF3</accession>
<dbReference type="Proteomes" id="UP000051297">
    <property type="component" value="Unassembled WGS sequence"/>
</dbReference>
<comment type="subcellular location">
    <subcellularLocation>
        <location evidence="1">Cell membrane</location>
        <topology evidence="1">Multi-pass membrane protein</topology>
    </subcellularLocation>
</comment>
<dbReference type="AlphaFoldDB" id="A0A0T5ZYF3"/>
<protein>
    <submittedName>
        <fullName evidence="8">Putative undecaprenyl-phosphate N-acetylglucosaminyl 1-phosphate transferase</fullName>
        <ecNumber evidence="8">2.7.8.-</ecNumber>
    </submittedName>
</protein>
<evidence type="ECO:0000256" key="1">
    <source>
        <dbReference type="ARBA" id="ARBA00004651"/>
    </source>
</evidence>
<evidence type="ECO:0000256" key="3">
    <source>
        <dbReference type="ARBA" id="ARBA00022679"/>
    </source>
</evidence>
<evidence type="ECO:0000256" key="7">
    <source>
        <dbReference type="SAM" id="Phobius"/>
    </source>
</evidence>
<keyword evidence="5 7" id="KW-1133">Transmembrane helix</keyword>